<feature type="compositionally biased region" description="Basic and acidic residues" evidence="1">
    <location>
        <begin position="1108"/>
        <end position="1117"/>
    </location>
</feature>
<feature type="domain" description="TAF1C helical bundle" evidence="3">
    <location>
        <begin position="537"/>
        <end position="672"/>
    </location>
</feature>
<reference evidence="4" key="3">
    <citation type="submission" date="2025-09" db="UniProtKB">
        <authorList>
            <consortium name="Ensembl"/>
        </authorList>
    </citation>
    <scope>IDENTIFICATION</scope>
</reference>
<accession>A0A667Z1J4</accession>
<evidence type="ECO:0000259" key="3">
    <source>
        <dbReference type="Pfam" id="PF20642"/>
    </source>
</evidence>
<dbReference type="GO" id="GO:0001164">
    <property type="term" value="F:RNA polymerase I core promoter sequence-specific DNA binding"/>
    <property type="evidence" value="ECO:0007669"/>
    <property type="project" value="TreeGrafter"/>
</dbReference>
<evidence type="ECO:0000259" key="2">
    <source>
        <dbReference type="Pfam" id="PF20641"/>
    </source>
</evidence>
<keyword evidence="5" id="KW-1185">Reference proteome</keyword>
<dbReference type="InterPro" id="IPR049090">
    <property type="entry name" value="TAF1C_HB"/>
</dbReference>
<dbReference type="Ensembl" id="ENSMMDT00005034751.1">
    <property type="protein sequence ID" value="ENSMMDP00005034007.1"/>
    <property type="gene ID" value="ENSMMDG00005016007.1"/>
</dbReference>
<dbReference type="GeneTree" id="ENSGT00390000010767"/>
<dbReference type="Pfam" id="PF20641">
    <property type="entry name" value="TAF1C_beta-prop"/>
    <property type="match status" value="1"/>
</dbReference>
<feature type="compositionally biased region" description="Low complexity" evidence="1">
    <location>
        <begin position="941"/>
        <end position="958"/>
    </location>
</feature>
<feature type="compositionally biased region" description="Low complexity" evidence="1">
    <location>
        <begin position="1027"/>
        <end position="1046"/>
    </location>
</feature>
<protein>
    <submittedName>
        <fullName evidence="4">TATA box-binding protein-associated factor RNA polymerase I subunit C-like</fullName>
    </submittedName>
</protein>
<feature type="region of interest" description="Disordered" evidence="1">
    <location>
        <begin position="875"/>
        <end position="1151"/>
    </location>
</feature>
<evidence type="ECO:0000313" key="4">
    <source>
        <dbReference type="Ensembl" id="ENSMMDP00005034007.1"/>
    </source>
</evidence>
<feature type="compositionally biased region" description="Basic and acidic residues" evidence="1">
    <location>
        <begin position="699"/>
        <end position="709"/>
    </location>
</feature>
<dbReference type="InParanoid" id="A0A667Z1J4"/>
<feature type="compositionally biased region" description="Basic residues" evidence="1">
    <location>
        <begin position="876"/>
        <end position="886"/>
    </location>
</feature>
<dbReference type="GO" id="GO:0001650">
    <property type="term" value="C:fibrillar center"/>
    <property type="evidence" value="ECO:0007669"/>
    <property type="project" value="TreeGrafter"/>
</dbReference>
<feature type="domain" description="TAF1C helical bundle" evidence="3">
    <location>
        <begin position="715"/>
        <end position="899"/>
    </location>
</feature>
<dbReference type="InterPro" id="IPR049087">
    <property type="entry name" value="TAF1C_beta-prop"/>
</dbReference>
<feature type="region of interest" description="Disordered" evidence="1">
    <location>
        <begin position="581"/>
        <end position="743"/>
    </location>
</feature>
<dbReference type="Pfam" id="PF20642">
    <property type="entry name" value="TAF1C_HB"/>
    <property type="match status" value="2"/>
</dbReference>
<feature type="compositionally biased region" description="Low complexity" evidence="1">
    <location>
        <begin position="1064"/>
        <end position="1079"/>
    </location>
</feature>
<feature type="compositionally biased region" description="Low complexity" evidence="1">
    <location>
        <begin position="965"/>
        <end position="983"/>
    </location>
</feature>
<evidence type="ECO:0000256" key="1">
    <source>
        <dbReference type="SAM" id="MobiDB-lite"/>
    </source>
</evidence>
<dbReference type="PANTHER" id="PTHR15319:SF1">
    <property type="entry name" value="TATA BOX-BINDING PROTEIN-ASSOCIATED FACTOR RNA POLYMERASE I SUBUNIT C"/>
    <property type="match status" value="1"/>
</dbReference>
<reference evidence="4" key="2">
    <citation type="submission" date="2025-08" db="UniProtKB">
        <authorList>
            <consortium name="Ensembl"/>
        </authorList>
    </citation>
    <scope>IDENTIFICATION</scope>
</reference>
<feature type="compositionally biased region" description="Basic and acidic residues" evidence="1">
    <location>
        <begin position="759"/>
        <end position="779"/>
    </location>
</feature>
<proteinExistence type="predicted"/>
<feature type="compositionally biased region" description="Pro residues" evidence="1">
    <location>
        <begin position="595"/>
        <end position="605"/>
    </location>
</feature>
<dbReference type="InterPro" id="IPR038801">
    <property type="entry name" value="TAF1C"/>
</dbReference>
<feature type="compositionally biased region" description="Low complexity" evidence="1">
    <location>
        <begin position="1120"/>
        <end position="1141"/>
    </location>
</feature>
<evidence type="ECO:0000313" key="5">
    <source>
        <dbReference type="Proteomes" id="UP000472263"/>
    </source>
</evidence>
<feature type="compositionally biased region" description="Basic residues" evidence="1">
    <location>
        <begin position="1142"/>
        <end position="1151"/>
    </location>
</feature>
<feature type="compositionally biased region" description="Polar residues" evidence="1">
    <location>
        <begin position="912"/>
        <end position="935"/>
    </location>
</feature>
<reference evidence="4" key="1">
    <citation type="submission" date="2019-06" db="EMBL/GenBank/DDBJ databases">
        <authorList>
            <consortium name="Wellcome Sanger Institute Data Sharing"/>
        </authorList>
    </citation>
    <scope>NUCLEOTIDE SEQUENCE [LARGE SCALE GENOMIC DNA]</scope>
</reference>
<name>A0A667Z1J4_9TELE</name>
<dbReference type="OrthoDB" id="2382881at2759"/>
<organism evidence="4 5">
    <name type="scientific">Myripristis murdjan</name>
    <name type="common">pinecone soldierfish</name>
    <dbReference type="NCBI Taxonomy" id="586833"/>
    <lineage>
        <taxon>Eukaryota</taxon>
        <taxon>Metazoa</taxon>
        <taxon>Chordata</taxon>
        <taxon>Craniata</taxon>
        <taxon>Vertebrata</taxon>
        <taxon>Euteleostomi</taxon>
        <taxon>Actinopterygii</taxon>
        <taxon>Neopterygii</taxon>
        <taxon>Teleostei</taxon>
        <taxon>Neoteleostei</taxon>
        <taxon>Acanthomorphata</taxon>
        <taxon>Holocentriformes</taxon>
        <taxon>Holocentridae</taxon>
        <taxon>Myripristis</taxon>
    </lineage>
</organism>
<feature type="region of interest" description="Disordered" evidence="1">
    <location>
        <begin position="758"/>
        <end position="792"/>
    </location>
</feature>
<feature type="domain" description="TAF1C beta-propeller" evidence="2">
    <location>
        <begin position="285"/>
        <end position="420"/>
    </location>
</feature>
<dbReference type="PANTHER" id="PTHR15319">
    <property type="entry name" value="TATA BOX-BINDING PROTEIN ASSOCIATED FACTOR RNA POLYMERASE I SUBUNIT C"/>
    <property type="match status" value="1"/>
</dbReference>
<dbReference type="AlphaFoldDB" id="A0A667Z1J4"/>
<feature type="compositionally biased region" description="Polar residues" evidence="1">
    <location>
        <begin position="606"/>
        <end position="624"/>
    </location>
</feature>
<dbReference type="InterPro" id="IPR015943">
    <property type="entry name" value="WD40/YVTN_repeat-like_dom_sf"/>
</dbReference>
<dbReference type="Proteomes" id="UP000472263">
    <property type="component" value="Chromosome 12"/>
</dbReference>
<gene>
    <name evidence="4" type="primary">taf1c</name>
</gene>
<dbReference type="Gene3D" id="2.130.10.10">
    <property type="entry name" value="YVTN repeat-like/Quinoprotein amine dehydrogenase"/>
    <property type="match status" value="1"/>
</dbReference>
<sequence>MDYEFPRQLFPSFFNSGPPAAVHAHSVGGWGAYGGVSPAAGAAHGGGGRLCDLSFTPRRQARAETWLPAEPLPLPLLSPKHGFPWPSTPPDPQDFSQQMENFFMDHWLDAFGCMSDVLWKELRFKPKVTRIRGKGALPGPKVRRCIDALRFKKCELTYALVDTDVYSDLLLDAVHDVPPALLGELLHEELSEQRDRALFSEAATGGALAFVPFPQSGGGGASRRGCLLYPAGPASDRLYFHKVALRQQGGGPSFLDADGSKALRFQTSGPVAQISSAAPLSRCCVAVRSAHMCGFWTFSETDEPRLHQAVHSQQRVTCICVSPHVPGEVLLSSESGAASLWTVGRGTQVFRAEHTNLYFNAQSRWRWVQFSAHPRVMLYADRTGAELTDMRARCSSHTLFRISSTSECKRGERVVLSRYLADAHPFHHLVTTQHSAYVLDERFPCVPVLKWDHMMESPPMFCHVLPGSSPGGVVGGANSTKLLLGSQRAQEITLLQYAGGRSEACVTRGPPQALLRPRDSLQQLPVQIPHRLATARSRLSTPAAGLTSFQTVEEESGEACLCVLQLTEAGDIFYQILQPRPPESSRAARERDEAPPPPPPPPPPGATQSTNLSDSQWPVSISETSSDEGVVGPTQAAATQSLVPETPERDQQEATSESSSDESEAKMRQRRLKRFGLDVVVNDEPELEATGSVADDTEAATKTKSRDVEEAGANQRPQRDAADADGAGGVGAPDGRRPEELSQDALLRWKRWLQKLMQKSRDDKPRPRSLEHATVKAEDLLGPPGDAASCPLDEERLQDLRRDLRRCMTRGSLLVHAATGLPPPQAVPVPDAVDAAAWPDDLSRRLTVSWQGDARWKAWWEDSLGLNRQAKEAALRSKRRRQKERRSQRLELSGSFTSSIGHRDLDDFSDSAGWSSATSQGAWSDSEGGFSQTDVWSEPGTPRAAASTDAAPAEATPSSLPPAAQPAAPQTASPPATPQAVSPPATPRKHQTTAPPASPPAAPQTAAPPATPRKQQTNQAAAPPASPGKQQQHHQQGAAASSSVAPKAGPAARKTKPLNDDYLSSVLASQESSSSQPQSFYLEEVSSMDLGLPSFGSAPWRSSSQRSLRPDLSRDGPRAQSLSQSLSQGSLGRPGLSQSSQPKKKKSRMGF</sequence>